<dbReference type="InterPro" id="IPR057087">
    <property type="entry name" value="Gp12-like"/>
</dbReference>
<dbReference type="EMBL" id="NHMP01000001">
    <property type="protein sequence ID" value="OXE51342.1"/>
    <property type="molecule type" value="Genomic_DNA"/>
</dbReference>
<dbReference type="AlphaFoldDB" id="A0A227KS68"/>
<organism evidence="2 3">
    <name type="scientific">Turicimonas muris</name>
    <dbReference type="NCBI Taxonomy" id="1796652"/>
    <lineage>
        <taxon>Bacteria</taxon>
        <taxon>Pseudomonadati</taxon>
        <taxon>Pseudomonadota</taxon>
        <taxon>Betaproteobacteria</taxon>
        <taxon>Burkholderiales</taxon>
        <taxon>Sutterellaceae</taxon>
        <taxon>Turicimonas</taxon>
    </lineage>
</organism>
<reference evidence="3" key="1">
    <citation type="submission" date="2017-05" db="EMBL/GenBank/DDBJ databases">
        <title>Improved OligoMM genomes.</title>
        <authorList>
            <person name="Garzetti D."/>
        </authorList>
    </citation>
    <scope>NUCLEOTIDE SEQUENCE [LARGE SCALE GENOMIC DNA]</scope>
    <source>
        <strain evidence="3">YL45</strain>
    </source>
</reference>
<sequence length="164" mass="18115">MKKENIFYGNQNNIALPAESNDYVIFSYISSVRHGTGFEQYDDKGLDDEIYLSNTVEVLVQVDCYASTKNGEDGINAMLRAQALDTVARSSVGVQFFKDRGLSLLYADDPKDTTLVGDSDSYVKRSTLTLHLSMQSVVKATMGFFSAVNVDLKNVDVSYPPKEG</sequence>
<evidence type="ECO:0000313" key="3">
    <source>
        <dbReference type="Proteomes" id="UP000214610"/>
    </source>
</evidence>
<name>A0A227KS68_9BURK</name>
<evidence type="ECO:0000313" key="2">
    <source>
        <dbReference type="EMBL" id="OXE51342.1"/>
    </source>
</evidence>
<dbReference type="Pfam" id="PF23961">
    <property type="entry name" value="Phage_tail_terminator_9"/>
    <property type="match status" value="1"/>
</dbReference>
<proteinExistence type="predicted"/>
<feature type="domain" description="Phage neck terminator protein gp12-like" evidence="1">
    <location>
        <begin position="9"/>
        <end position="151"/>
    </location>
</feature>
<dbReference type="NCBIfam" id="NF047498">
    <property type="entry name" value="LIC_12616_fam"/>
    <property type="match status" value="1"/>
</dbReference>
<keyword evidence="3" id="KW-1185">Reference proteome</keyword>
<accession>A0A227KS68</accession>
<comment type="caution">
    <text evidence="2">The sequence shown here is derived from an EMBL/GenBank/DDBJ whole genome shotgun (WGS) entry which is preliminary data.</text>
</comment>
<dbReference type="Proteomes" id="UP000214610">
    <property type="component" value="Unassembled WGS sequence"/>
</dbReference>
<gene>
    <name evidence="2" type="ORF">ADH67_00735</name>
</gene>
<protein>
    <recommendedName>
        <fullName evidence="1">Phage neck terminator protein gp12-like domain-containing protein</fullName>
    </recommendedName>
</protein>
<evidence type="ECO:0000259" key="1">
    <source>
        <dbReference type="Pfam" id="PF23961"/>
    </source>
</evidence>